<feature type="compositionally biased region" description="Low complexity" evidence="1">
    <location>
        <begin position="78"/>
        <end position="89"/>
    </location>
</feature>
<evidence type="ECO:0000256" key="1">
    <source>
        <dbReference type="SAM" id="MobiDB-lite"/>
    </source>
</evidence>
<keyword evidence="3" id="KW-1185">Reference proteome</keyword>
<proteinExistence type="predicted"/>
<accession>A0ABV5G460</accession>
<dbReference type="Proteomes" id="UP001589575">
    <property type="component" value="Unassembled WGS sequence"/>
</dbReference>
<evidence type="ECO:0000313" key="2">
    <source>
        <dbReference type="EMBL" id="MFB9073712.1"/>
    </source>
</evidence>
<comment type="caution">
    <text evidence="2">The sequence shown here is derived from an EMBL/GenBank/DDBJ whole genome shotgun (WGS) entry which is preliminary data.</text>
</comment>
<name>A0ABV5G460_9MICC</name>
<protein>
    <submittedName>
        <fullName evidence="2">Uncharacterized protein</fullName>
    </submittedName>
</protein>
<sequence>MPGNEGRPRPALEMAAEDLHVRTADTVGLDPHQAIVRADHRPGELPDLEGAGTGLDHGPHGVRQVVMQTLSHRQSLLSGPRWPRAGWRGRCARRGRRPPPGSGR</sequence>
<organism evidence="2 3">
    <name type="scientific">Citricoccus parietis</name>
    <dbReference type="NCBI Taxonomy" id="592307"/>
    <lineage>
        <taxon>Bacteria</taxon>
        <taxon>Bacillati</taxon>
        <taxon>Actinomycetota</taxon>
        <taxon>Actinomycetes</taxon>
        <taxon>Micrococcales</taxon>
        <taxon>Micrococcaceae</taxon>
        <taxon>Citricoccus</taxon>
    </lineage>
</organism>
<dbReference type="EMBL" id="JBHMFI010000001">
    <property type="protein sequence ID" value="MFB9073712.1"/>
    <property type="molecule type" value="Genomic_DNA"/>
</dbReference>
<feature type="region of interest" description="Disordered" evidence="1">
    <location>
        <begin position="74"/>
        <end position="104"/>
    </location>
</feature>
<gene>
    <name evidence="2" type="ORF">ACFFX0_21905</name>
</gene>
<reference evidence="2 3" key="1">
    <citation type="submission" date="2024-09" db="EMBL/GenBank/DDBJ databases">
        <authorList>
            <person name="Sun Q."/>
            <person name="Mori K."/>
        </authorList>
    </citation>
    <scope>NUCLEOTIDE SEQUENCE [LARGE SCALE GENOMIC DNA]</scope>
    <source>
        <strain evidence="2 3">CCM 7609</strain>
    </source>
</reference>
<evidence type="ECO:0000313" key="3">
    <source>
        <dbReference type="Proteomes" id="UP001589575"/>
    </source>
</evidence>